<dbReference type="InterPro" id="IPR023346">
    <property type="entry name" value="Lysozyme-like_dom_sf"/>
</dbReference>
<evidence type="ECO:0000256" key="9">
    <source>
        <dbReference type="ARBA" id="ARBA00022679"/>
    </source>
</evidence>
<evidence type="ECO:0000256" key="16">
    <source>
        <dbReference type="ARBA" id="ARBA00034000"/>
    </source>
</evidence>
<sequence length="825" mass="94321">MKRVLKNIIKFVVYKLLLPVLLFLKRELHLFYLSQKPKFTGAYWRHKGNKARNFDFKNAKLSDFRFLFRAMLKGSLVLLLLFAIFYMAVFMGVFGHMPSKRELRARQNNTASEVYSADGVLLGRYYIQDRTNIAYDEIAPAAIEALIATEDARFYKHSGVDVRSAFRVLIKSLLLQESAGGGSTLSQQLAKNLYPRKDFKIWDMPVNKLREIIIARKLEGIYTKEELLELYLNTVPMGGNLYGIERASRRFFNTTADSLKTEEAAVLIGMLKATTTYNPRLNPERAQQRRNVVLNQMAKYNFLTAAKADSLKKLPLELDYRYITHNDGLAPYFREQLRLELEKWAASQKKKNGDPYNLYTDGLKIYTTIDAGMQRHAERAVRKKMALLQKKFDQHWKGRNPWGKDADVIQAAMQRSDRYRKMERAGITQEEISTVFREPVPMDVFSWAGSSKKEMSPLDSLAYYGRFLNTGLLAMDPRTGYIRAWVGGINHDIFKYDHVRSRRQVGSTFKPIVYAAALEKGIAPCTFFPNERRTYPEYENWSPQNATDTYGGEYSMRGALAHSVNTVSAQLIMEAGVERTVELAHRLGIKGDLPAVPSLALGTADLSLLEMVSAYATFANEGYQVIPTYIEKITDRSGKIIRQHHANEFARRVLSRKNAAIMLHLMQGVVEEGSAAKLRSEYGLKMDIAGKTGTTQENADGWFIGITPKLVTGVWVGAESPKVRFRTLQLGQGSSTALPVWGDFMKRIALDPAYPGYMKSQFDPLPERLQEQMACVSFRAEPPNQNFLDRLFNNVADKAVKSYKDWKEEWKQRRQEKKKQRRRGN</sequence>
<keyword evidence="10" id="KW-0378">Hydrolase</keyword>
<evidence type="ECO:0000256" key="4">
    <source>
        <dbReference type="ARBA" id="ARBA00007739"/>
    </source>
</evidence>
<dbReference type="SUPFAM" id="SSF53955">
    <property type="entry name" value="Lysozyme-like"/>
    <property type="match status" value="1"/>
</dbReference>
<dbReference type="InterPro" id="IPR001460">
    <property type="entry name" value="PCN-bd_Tpept"/>
</dbReference>
<feature type="domain" description="Penicillin-binding protein transpeptidase" evidence="19">
    <location>
        <begin position="472"/>
        <end position="709"/>
    </location>
</feature>
<evidence type="ECO:0000259" key="20">
    <source>
        <dbReference type="Pfam" id="PF00912"/>
    </source>
</evidence>
<evidence type="ECO:0000313" key="21">
    <source>
        <dbReference type="EMBL" id="GAA4437628.1"/>
    </source>
</evidence>
<proteinExistence type="inferred from homology"/>
<keyword evidence="18" id="KW-0812">Transmembrane</keyword>
<dbReference type="PANTHER" id="PTHR32282:SF11">
    <property type="entry name" value="PENICILLIN-BINDING PROTEIN 1B"/>
    <property type="match status" value="1"/>
</dbReference>
<keyword evidence="6" id="KW-0121">Carboxypeptidase</keyword>
<comment type="similarity">
    <text evidence="3">In the C-terminal section; belongs to the transpeptidase family.</text>
</comment>
<keyword evidence="7" id="KW-0645">Protease</keyword>
<evidence type="ECO:0000256" key="10">
    <source>
        <dbReference type="ARBA" id="ARBA00022801"/>
    </source>
</evidence>
<organism evidence="21 22">
    <name type="scientific">Pontibacter saemangeumensis</name>
    <dbReference type="NCBI Taxonomy" id="1084525"/>
    <lineage>
        <taxon>Bacteria</taxon>
        <taxon>Pseudomonadati</taxon>
        <taxon>Bacteroidota</taxon>
        <taxon>Cytophagia</taxon>
        <taxon>Cytophagales</taxon>
        <taxon>Hymenobacteraceae</taxon>
        <taxon>Pontibacter</taxon>
    </lineage>
</organism>
<evidence type="ECO:0000256" key="7">
    <source>
        <dbReference type="ARBA" id="ARBA00022670"/>
    </source>
</evidence>
<evidence type="ECO:0000256" key="11">
    <source>
        <dbReference type="ARBA" id="ARBA00022960"/>
    </source>
</evidence>
<keyword evidence="13 18" id="KW-0472">Membrane</keyword>
<comment type="similarity">
    <text evidence="4">In the N-terminal section; belongs to the glycosyltransferase 51 family.</text>
</comment>
<keyword evidence="12" id="KW-0573">Peptidoglycan synthesis</keyword>
<keyword evidence="5" id="KW-1003">Cell membrane</keyword>
<keyword evidence="11" id="KW-0133">Cell shape</keyword>
<evidence type="ECO:0000259" key="19">
    <source>
        <dbReference type="Pfam" id="PF00905"/>
    </source>
</evidence>
<evidence type="ECO:0000256" key="3">
    <source>
        <dbReference type="ARBA" id="ARBA00007090"/>
    </source>
</evidence>
<evidence type="ECO:0000256" key="14">
    <source>
        <dbReference type="ARBA" id="ARBA00023268"/>
    </source>
</evidence>
<evidence type="ECO:0000256" key="13">
    <source>
        <dbReference type="ARBA" id="ARBA00023136"/>
    </source>
</evidence>
<dbReference type="InterPro" id="IPR050396">
    <property type="entry name" value="Glycosyltr_51/Transpeptidase"/>
</dbReference>
<evidence type="ECO:0000256" key="8">
    <source>
        <dbReference type="ARBA" id="ARBA00022676"/>
    </source>
</evidence>
<evidence type="ECO:0000256" key="12">
    <source>
        <dbReference type="ARBA" id="ARBA00022984"/>
    </source>
</evidence>
<dbReference type="Proteomes" id="UP001500552">
    <property type="component" value="Unassembled WGS sequence"/>
</dbReference>
<reference evidence="22" key="1">
    <citation type="journal article" date="2019" name="Int. J. Syst. Evol. Microbiol.">
        <title>The Global Catalogue of Microorganisms (GCM) 10K type strain sequencing project: providing services to taxonomists for standard genome sequencing and annotation.</title>
        <authorList>
            <consortium name="The Broad Institute Genomics Platform"/>
            <consortium name="The Broad Institute Genome Sequencing Center for Infectious Disease"/>
            <person name="Wu L."/>
            <person name="Ma J."/>
        </authorList>
    </citation>
    <scope>NUCLEOTIDE SEQUENCE [LARGE SCALE GENOMIC DNA]</scope>
    <source>
        <strain evidence="22">JCM 17926</strain>
    </source>
</reference>
<dbReference type="InterPro" id="IPR001264">
    <property type="entry name" value="Glyco_trans_51"/>
</dbReference>
<keyword evidence="22" id="KW-1185">Reference proteome</keyword>
<feature type="transmembrane region" description="Helical" evidence="18">
    <location>
        <begin position="76"/>
        <end position="97"/>
    </location>
</feature>
<dbReference type="Pfam" id="PF00905">
    <property type="entry name" value="Transpeptidase"/>
    <property type="match status" value="1"/>
</dbReference>
<evidence type="ECO:0000256" key="2">
    <source>
        <dbReference type="ARBA" id="ARBA00004752"/>
    </source>
</evidence>
<comment type="pathway">
    <text evidence="2">Cell wall biogenesis; peptidoglycan biosynthesis.</text>
</comment>
<dbReference type="EMBL" id="BAABHC010000016">
    <property type="protein sequence ID" value="GAA4437628.1"/>
    <property type="molecule type" value="Genomic_DNA"/>
</dbReference>
<dbReference type="Gene3D" id="3.40.710.10">
    <property type="entry name" value="DD-peptidase/beta-lactamase superfamily"/>
    <property type="match status" value="2"/>
</dbReference>
<dbReference type="SUPFAM" id="SSF56601">
    <property type="entry name" value="beta-lactamase/transpeptidase-like"/>
    <property type="match status" value="1"/>
</dbReference>
<comment type="subcellular location">
    <subcellularLocation>
        <location evidence="1">Cell membrane</location>
    </subcellularLocation>
</comment>
<dbReference type="RefSeq" id="WP_345160519.1">
    <property type="nucleotide sequence ID" value="NZ_BAABHC010000016.1"/>
</dbReference>
<evidence type="ECO:0000256" key="18">
    <source>
        <dbReference type="SAM" id="Phobius"/>
    </source>
</evidence>
<protein>
    <submittedName>
        <fullName evidence="21">Transglycosylase domain-containing protein</fullName>
    </submittedName>
</protein>
<dbReference type="Pfam" id="PF00912">
    <property type="entry name" value="Transgly"/>
    <property type="match status" value="1"/>
</dbReference>
<dbReference type="InterPro" id="IPR036950">
    <property type="entry name" value="PBP_transglycosylase"/>
</dbReference>
<comment type="caution">
    <text evidence="21">The sequence shown here is derived from an EMBL/GenBank/DDBJ whole genome shotgun (WGS) entry which is preliminary data.</text>
</comment>
<keyword evidence="8" id="KW-0328">Glycosyltransferase</keyword>
<evidence type="ECO:0000256" key="6">
    <source>
        <dbReference type="ARBA" id="ARBA00022645"/>
    </source>
</evidence>
<evidence type="ECO:0000313" key="22">
    <source>
        <dbReference type="Proteomes" id="UP001500552"/>
    </source>
</evidence>
<evidence type="ECO:0000256" key="17">
    <source>
        <dbReference type="ARBA" id="ARBA00049902"/>
    </source>
</evidence>
<dbReference type="Gene3D" id="1.10.3810.10">
    <property type="entry name" value="Biosynthetic peptidoglycan transglycosylase-like"/>
    <property type="match status" value="1"/>
</dbReference>
<accession>A0ABP8LY31</accession>
<evidence type="ECO:0000256" key="5">
    <source>
        <dbReference type="ARBA" id="ARBA00022475"/>
    </source>
</evidence>
<keyword evidence="18" id="KW-1133">Transmembrane helix</keyword>
<evidence type="ECO:0000256" key="1">
    <source>
        <dbReference type="ARBA" id="ARBA00004236"/>
    </source>
</evidence>
<keyword evidence="9" id="KW-0808">Transferase</keyword>
<comment type="catalytic activity">
    <reaction evidence="17">
        <text>[GlcNAc-(1-&gt;4)-Mur2Ac(oyl-L-Ala-gamma-D-Glu-L-Lys-D-Ala-D-Ala)](n)-di-trans,octa-cis-undecaprenyl diphosphate + beta-D-GlcNAc-(1-&gt;4)-Mur2Ac(oyl-L-Ala-gamma-D-Glu-L-Lys-D-Ala-D-Ala)-di-trans,octa-cis-undecaprenyl diphosphate = [GlcNAc-(1-&gt;4)-Mur2Ac(oyl-L-Ala-gamma-D-Glu-L-Lys-D-Ala-D-Ala)](n+1)-di-trans,octa-cis-undecaprenyl diphosphate + di-trans,octa-cis-undecaprenyl diphosphate + H(+)</text>
        <dbReference type="Rhea" id="RHEA:23708"/>
        <dbReference type="Rhea" id="RHEA-COMP:9602"/>
        <dbReference type="Rhea" id="RHEA-COMP:9603"/>
        <dbReference type="ChEBI" id="CHEBI:15378"/>
        <dbReference type="ChEBI" id="CHEBI:58405"/>
        <dbReference type="ChEBI" id="CHEBI:60033"/>
        <dbReference type="ChEBI" id="CHEBI:78435"/>
        <dbReference type="EC" id="2.4.99.28"/>
    </reaction>
</comment>
<dbReference type="InterPro" id="IPR012338">
    <property type="entry name" value="Beta-lactam/transpept-like"/>
</dbReference>
<comment type="catalytic activity">
    <reaction evidence="16">
        <text>Preferential cleavage: (Ac)2-L-Lys-D-Ala-|-D-Ala. Also transpeptidation of peptidyl-alanyl moieties that are N-acyl substituents of D-alanine.</text>
        <dbReference type="EC" id="3.4.16.4"/>
    </reaction>
</comment>
<keyword evidence="15" id="KW-0961">Cell wall biogenesis/degradation</keyword>
<feature type="domain" description="Glycosyl transferase family 51" evidence="20">
    <location>
        <begin position="123"/>
        <end position="297"/>
    </location>
</feature>
<keyword evidence="14" id="KW-0511">Multifunctional enzyme</keyword>
<evidence type="ECO:0000256" key="15">
    <source>
        <dbReference type="ARBA" id="ARBA00023316"/>
    </source>
</evidence>
<name>A0ABP8LY31_9BACT</name>
<gene>
    <name evidence="21" type="ORF">GCM10023188_32040</name>
</gene>
<dbReference type="PANTHER" id="PTHR32282">
    <property type="entry name" value="BINDING PROTEIN TRANSPEPTIDASE, PUTATIVE-RELATED"/>
    <property type="match status" value="1"/>
</dbReference>